<dbReference type="InterPro" id="IPR001789">
    <property type="entry name" value="Sig_transdc_resp-reg_receiver"/>
</dbReference>
<dbReference type="PANTHER" id="PTHR44591:SF3">
    <property type="entry name" value="RESPONSE REGULATORY DOMAIN-CONTAINING PROTEIN"/>
    <property type="match status" value="1"/>
</dbReference>
<dbReference type="SUPFAM" id="SSF52172">
    <property type="entry name" value="CheY-like"/>
    <property type="match status" value="1"/>
</dbReference>
<dbReference type="RefSeq" id="WP_305928839.1">
    <property type="nucleotide sequence ID" value="NZ_JAVAIL010000001.1"/>
</dbReference>
<evidence type="ECO:0000259" key="3">
    <source>
        <dbReference type="PROSITE" id="PS50110"/>
    </source>
</evidence>
<feature type="domain" description="Response regulatory" evidence="3">
    <location>
        <begin position="6"/>
        <end position="119"/>
    </location>
</feature>
<keyword evidence="1 2" id="KW-0597">Phosphoprotein</keyword>
<protein>
    <submittedName>
        <fullName evidence="4">Response regulator</fullName>
    </submittedName>
</protein>
<reference evidence="4 5" key="1">
    <citation type="submission" date="2023-08" db="EMBL/GenBank/DDBJ databases">
        <title>genomic of DY56.</title>
        <authorList>
            <person name="Wang Y."/>
        </authorList>
    </citation>
    <scope>NUCLEOTIDE SEQUENCE [LARGE SCALE GENOMIC DNA]</scope>
    <source>
        <strain evidence="4 5">DY56-A-20</strain>
    </source>
</reference>
<dbReference type="Proteomes" id="UP001235664">
    <property type="component" value="Unassembled WGS sequence"/>
</dbReference>
<keyword evidence="5" id="KW-1185">Reference proteome</keyword>
<dbReference type="SMART" id="SM00448">
    <property type="entry name" value="REC"/>
    <property type="match status" value="1"/>
</dbReference>
<dbReference type="InterPro" id="IPR011006">
    <property type="entry name" value="CheY-like_superfamily"/>
</dbReference>
<accession>A0ABT9H5Y4</accession>
<dbReference type="PANTHER" id="PTHR44591">
    <property type="entry name" value="STRESS RESPONSE REGULATOR PROTEIN 1"/>
    <property type="match status" value="1"/>
</dbReference>
<organism evidence="4 5">
    <name type="scientific">Qipengyuania benthica</name>
    <dbReference type="NCBI Taxonomy" id="3067651"/>
    <lineage>
        <taxon>Bacteria</taxon>
        <taxon>Pseudomonadati</taxon>
        <taxon>Pseudomonadota</taxon>
        <taxon>Alphaproteobacteria</taxon>
        <taxon>Sphingomonadales</taxon>
        <taxon>Erythrobacteraceae</taxon>
        <taxon>Qipengyuania</taxon>
    </lineage>
</organism>
<evidence type="ECO:0000313" key="4">
    <source>
        <dbReference type="EMBL" id="MDP4538717.1"/>
    </source>
</evidence>
<feature type="modified residue" description="4-aspartylphosphate" evidence="2">
    <location>
        <position position="57"/>
    </location>
</feature>
<evidence type="ECO:0000256" key="2">
    <source>
        <dbReference type="PROSITE-ProRule" id="PRU00169"/>
    </source>
</evidence>
<proteinExistence type="predicted"/>
<dbReference type="EMBL" id="JAVAIL010000001">
    <property type="protein sequence ID" value="MDP4538717.1"/>
    <property type="molecule type" value="Genomic_DNA"/>
</dbReference>
<evidence type="ECO:0000256" key="1">
    <source>
        <dbReference type="ARBA" id="ARBA00022553"/>
    </source>
</evidence>
<gene>
    <name evidence="4" type="ORF">Q9K01_03660</name>
</gene>
<name>A0ABT9H5Y4_9SPHN</name>
<dbReference type="Gene3D" id="3.40.50.2300">
    <property type="match status" value="1"/>
</dbReference>
<evidence type="ECO:0000313" key="5">
    <source>
        <dbReference type="Proteomes" id="UP001235664"/>
    </source>
</evidence>
<dbReference type="InterPro" id="IPR050595">
    <property type="entry name" value="Bact_response_regulator"/>
</dbReference>
<dbReference type="PROSITE" id="PS50110">
    <property type="entry name" value="RESPONSE_REGULATORY"/>
    <property type="match status" value="1"/>
</dbReference>
<sequence length="132" mass="14078">MSDTLTILLVDDEPLILMDLEMAAEDRGFEYVSAPSVERALALIEGGNPAIDLAILDFTLLHGTDCLPIARRLEQRGIPYIVHSGDLDRSEEGLGELRAVLVPKPAPSDKVIGAALVEMRSGGDHGAPLAAH</sequence>
<comment type="caution">
    <text evidence="4">The sequence shown here is derived from an EMBL/GenBank/DDBJ whole genome shotgun (WGS) entry which is preliminary data.</text>
</comment>